<dbReference type="Pfam" id="PF02391">
    <property type="entry name" value="MoaE"/>
    <property type="match status" value="1"/>
</dbReference>
<dbReference type="SUPFAM" id="SSF54690">
    <property type="entry name" value="Molybdopterin synthase subunit MoaE"/>
    <property type="match status" value="2"/>
</dbReference>
<dbReference type="GO" id="GO:0006777">
    <property type="term" value="P:Mo-molybdopterin cofactor biosynthetic process"/>
    <property type="evidence" value="ECO:0007669"/>
    <property type="project" value="InterPro"/>
</dbReference>
<evidence type="ECO:0000313" key="2">
    <source>
        <dbReference type="Proteomes" id="UP000305067"/>
    </source>
</evidence>
<dbReference type="InterPro" id="IPR003448">
    <property type="entry name" value="Mopterin_biosynth_MoaE"/>
</dbReference>
<organism evidence="1 2">
    <name type="scientific">Pterulicium gracile</name>
    <dbReference type="NCBI Taxonomy" id="1884261"/>
    <lineage>
        <taxon>Eukaryota</taxon>
        <taxon>Fungi</taxon>
        <taxon>Dikarya</taxon>
        <taxon>Basidiomycota</taxon>
        <taxon>Agaricomycotina</taxon>
        <taxon>Agaricomycetes</taxon>
        <taxon>Agaricomycetidae</taxon>
        <taxon>Agaricales</taxon>
        <taxon>Pleurotineae</taxon>
        <taxon>Pterulaceae</taxon>
        <taxon>Pterulicium</taxon>
    </lineage>
</organism>
<reference evidence="1 2" key="1">
    <citation type="journal article" date="2019" name="Nat. Ecol. Evol.">
        <title>Megaphylogeny resolves global patterns of mushroom evolution.</title>
        <authorList>
            <person name="Varga T."/>
            <person name="Krizsan K."/>
            <person name="Foldi C."/>
            <person name="Dima B."/>
            <person name="Sanchez-Garcia M."/>
            <person name="Sanchez-Ramirez S."/>
            <person name="Szollosi G.J."/>
            <person name="Szarkandi J.G."/>
            <person name="Papp V."/>
            <person name="Albert L."/>
            <person name="Andreopoulos W."/>
            <person name="Angelini C."/>
            <person name="Antonin V."/>
            <person name="Barry K.W."/>
            <person name="Bougher N.L."/>
            <person name="Buchanan P."/>
            <person name="Buyck B."/>
            <person name="Bense V."/>
            <person name="Catcheside P."/>
            <person name="Chovatia M."/>
            <person name="Cooper J."/>
            <person name="Damon W."/>
            <person name="Desjardin D."/>
            <person name="Finy P."/>
            <person name="Geml J."/>
            <person name="Haridas S."/>
            <person name="Hughes K."/>
            <person name="Justo A."/>
            <person name="Karasinski D."/>
            <person name="Kautmanova I."/>
            <person name="Kiss B."/>
            <person name="Kocsube S."/>
            <person name="Kotiranta H."/>
            <person name="LaButti K.M."/>
            <person name="Lechner B.E."/>
            <person name="Liimatainen K."/>
            <person name="Lipzen A."/>
            <person name="Lukacs Z."/>
            <person name="Mihaltcheva S."/>
            <person name="Morgado L.N."/>
            <person name="Niskanen T."/>
            <person name="Noordeloos M.E."/>
            <person name="Ohm R.A."/>
            <person name="Ortiz-Santana B."/>
            <person name="Ovrebo C."/>
            <person name="Racz N."/>
            <person name="Riley R."/>
            <person name="Savchenko A."/>
            <person name="Shiryaev A."/>
            <person name="Soop K."/>
            <person name="Spirin V."/>
            <person name="Szebenyi C."/>
            <person name="Tomsovsky M."/>
            <person name="Tulloss R.E."/>
            <person name="Uehling J."/>
            <person name="Grigoriev I.V."/>
            <person name="Vagvolgyi C."/>
            <person name="Papp T."/>
            <person name="Martin F.M."/>
            <person name="Miettinen O."/>
            <person name="Hibbett D.S."/>
            <person name="Nagy L.G."/>
        </authorList>
    </citation>
    <scope>NUCLEOTIDE SEQUENCE [LARGE SCALE GENOMIC DNA]</scope>
    <source>
        <strain evidence="1 2">CBS 309.79</strain>
    </source>
</reference>
<feature type="non-terminal residue" evidence="1">
    <location>
        <position position="171"/>
    </location>
</feature>
<proteinExistence type="predicted"/>
<protein>
    <submittedName>
        <fullName evidence="1">Molybdenum cofactor synthesis 2</fullName>
    </submittedName>
</protein>
<sequence length="171" mass="19275">MSVEAAYTSEDGTLTCSLTYEPLDVARVTEWVGADEAGALGLFIGTTRNSFQGKKVRRLEYEAYSKLAMRTMIEVLEDARTMTDDLMHRTPSHAPASFSQLRPSKTPSSLIKLALHHRLGSVPVGQPSIVIAVSSPHRKEAFVACEWILEETKKRVQVWKKEVYDTRRRHD</sequence>
<gene>
    <name evidence="1" type="ORF">BDV98DRAFT_535286</name>
</gene>
<dbReference type="PANTHER" id="PTHR23404">
    <property type="entry name" value="MOLYBDOPTERIN SYNTHASE RELATED"/>
    <property type="match status" value="1"/>
</dbReference>
<evidence type="ECO:0000313" key="1">
    <source>
        <dbReference type="EMBL" id="TFK97424.1"/>
    </source>
</evidence>
<dbReference type="EMBL" id="ML178847">
    <property type="protein sequence ID" value="TFK97424.1"/>
    <property type="molecule type" value="Genomic_DNA"/>
</dbReference>
<dbReference type="InterPro" id="IPR036563">
    <property type="entry name" value="MoaE_sf"/>
</dbReference>
<keyword evidence="2" id="KW-1185">Reference proteome</keyword>
<dbReference type="STRING" id="1884261.A0A5C3Q5P1"/>
<dbReference type="AlphaFoldDB" id="A0A5C3Q5P1"/>
<name>A0A5C3Q5P1_9AGAR</name>
<dbReference type="OrthoDB" id="5531344at2759"/>
<dbReference type="CDD" id="cd00756">
    <property type="entry name" value="MoaE"/>
    <property type="match status" value="1"/>
</dbReference>
<dbReference type="Gene3D" id="3.90.1170.40">
    <property type="entry name" value="Molybdopterin biosynthesis MoaE subunit"/>
    <property type="match status" value="1"/>
</dbReference>
<accession>A0A5C3Q5P1</accession>
<dbReference type="Proteomes" id="UP000305067">
    <property type="component" value="Unassembled WGS sequence"/>
</dbReference>